<proteinExistence type="predicted"/>
<evidence type="ECO:0000313" key="12">
    <source>
        <dbReference type="Proteomes" id="UP000273044"/>
    </source>
</evidence>
<dbReference type="PROSITE" id="PS51318">
    <property type="entry name" value="TAT"/>
    <property type="match status" value="1"/>
</dbReference>
<feature type="domain" description="DUF7926" evidence="10">
    <location>
        <begin position="200"/>
        <end position="364"/>
    </location>
</feature>
<dbReference type="Gene3D" id="2.60.40.1280">
    <property type="match status" value="1"/>
</dbReference>
<keyword evidence="5" id="KW-0572">Peptidoglycan-anchor</keyword>
<keyword evidence="3" id="KW-0964">Secreted</keyword>
<dbReference type="SUPFAM" id="SSF49401">
    <property type="entry name" value="Bacterial adhesins"/>
    <property type="match status" value="2"/>
</dbReference>
<dbReference type="AlphaFoldDB" id="A0A448N1K3"/>
<keyword evidence="12" id="KW-1185">Reference proteome</keyword>
<dbReference type="InterPro" id="IPR008966">
    <property type="entry name" value="Adhesion_dom_sf"/>
</dbReference>
<reference evidence="11 12" key="1">
    <citation type="submission" date="2018-12" db="EMBL/GenBank/DDBJ databases">
        <authorList>
            <consortium name="Pathogen Informatics"/>
        </authorList>
    </citation>
    <scope>NUCLEOTIDE SEQUENCE [LARGE SCALE GENOMIC DNA]</scope>
    <source>
        <strain evidence="11 12">NCTC12967</strain>
    </source>
</reference>
<keyword evidence="4 7" id="KW-0732">Signal</keyword>
<comment type="subcellular location">
    <subcellularLocation>
        <location evidence="1">Secreted</location>
        <location evidence="1">Cell wall</location>
        <topology evidence="1">Peptidoglycan-anchor</topology>
    </subcellularLocation>
</comment>
<dbReference type="Proteomes" id="UP000273044">
    <property type="component" value="Chromosome"/>
</dbReference>
<evidence type="ECO:0000259" key="10">
    <source>
        <dbReference type="Pfam" id="PF25548"/>
    </source>
</evidence>
<feature type="compositionally biased region" description="Pro residues" evidence="6">
    <location>
        <begin position="498"/>
        <end position="514"/>
    </location>
</feature>
<dbReference type="GO" id="GO:0007155">
    <property type="term" value="P:cell adhesion"/>
    <property type="evidence" value="ECO:0007669"/>
    <property type="project" value="InterPro"/>
</dbReference>
<dbReference type="GeneID" id="64408024"/>
<dbReference type="InterPro" id="IPR006311">
    <property type="entry name" value="TAT_signal"/>
</dbReference>
<evidence type="ECO:0000256" key="1">
    <source>
        <dbReference type="ARBA" id="ARBA00004168"/>
    </source>
</evidence>
<evidence type="ECO:0000259" key="9">
    <source>
        <dbReference type="Pfam" id="PF19407"/>
    </source>
</evidence>
<dbReference type="InterPro" id="IPR041171">
    <property type="entry name" value="SDR_Ig"/>
</dbReference>
<dbReference type="EMBL" id="LR134406">
    <property type="protein sequence ID" value="VEH71279.1"/>
    <property type="molecule type" value="Genomic_DNA"/>
</dbReference>
<feature type="region of interest" description="Disordered" evidence="6">
    <location>
        <begin position="491"/>
        <end position="550"/>
    </location>
</feature>
<dbReference type="InterPro" id="IPR046022">
    <property type="entry name" value="DUF5979"/>
</dbReference>
<evidence type="ECO:0000256" key="5">
    <source>
        <dbReference type="ARBA" id="ARBA00023088"/>
    </source>
</evidence>
<gene>
    <name evidence="11" type="ORF">NCTC12967_02597</name>
</gene>
<name>A0A448N1K3_9ACTN</name>
<evidence type="ECO:0000256" key="3">
    <source>
        <dbReference type="ARBA" id="ARBA00022525"/>
    </source>
</evidence>
<evidence type="ECO:0000256" key="4">
    <source>
        <dbReference type="ARBA" id="ARBA00022729"/>
    </source>
</evidence>
<dbReference type="Pfam" id="PF25548">
    <property type="entry name" value="DUF7926"/>
    <property type="match status" value="1"/>
</dbReference>
<evidence type="ECO:0000256" key="2">
    <source>
        <dbReference type="ARBA" id="ARBA00022512"/>
    </source>
</evidence>
<dbReference type="Gene3D" id="2.60.40.740">
    <property type="match status" value="1"/>
</dbReference>
<evidence type="ECO:0000259" key="8">
    <source>
        <dbReference type="Pfam" id="PF17961"/>
    </source>
</evidence>
<dbReference type="Pfam" id="PF17961">
    <property type="entry name" value="Big_8"/>
    <property type="match status" value="1"/>
</dbReference>
<sequence length="550" mass="57971">MNHPRSLLRRAAGAAAALVVASAALLSAGSSPARADQNTDIKFGPVTLTHVTDKGEAIPAPGRQLYKGDWFYLNVDFDATKANPKPGQSFTIDLPEPFVNRDGGNSRGDVIKPLEYTDSKGATVKAGECKVDKSRITCTFGDAIEGKLDVVGKIQAQLLALGTTDKTSSVLTINGKEYTVAHPWNEDITLRPAVQFKPSTRLTKGAKGVGTNSTWINWRVLLGGSWLKANYPNGGPVTATDVIQDGLEVPDPATIKLVEVQAGPDGTGETERVVATADGKVKKDGYGIQASFEGKTVTFKVTGSLSTDKNYRIDFDTRFTGGGRIVPGHEYRNQAHLVEANKDTNVFTRSYFESFSATISYRQGFGGFQVTKASAGSAVPPAGQKFDVTVAYKLPNGKTAADFPGWDAPANPARMTVTVGQTTPSVTFPAGTEITLTEDVATANPAANGITWGDPKFSSEDSRVTIGGDSRTATFTVADQTTLPVLLTNNATRTTGEPPAPPAPDPGNPDPTDPADPGESDPVDPSESAKAPKTVPTPMRPGLPRTGHEG</sequence>
<accession>A0A448N1K3</accession>
<protein>
    <submittedName>
        <fullName evidence="11">Uncharacterized protein</fullName>
    </submittedName>
</protein>
<organism evidence="11 12">
    <name type="scientific">Arachnia propionica</name>
    <dbReference type="NCBI Taxonomy" id="1750"/>
    <lineage>
        <taxon>Bacteria</taxon>
        <taxon>Bacillati</taxon>
        <taxon>Actinomycetota</taxon>
        <taxon>Actinomycetes</taxon>
        <taxon>Propionibacteriales</taxon>
        <taxon>Propionibacteriaceae</taxon>
        <taxon>Arachnia</taxon>
    </lineage>
</organism>
<dbReference type="Pfam" id="PF19407">
    <property type="entry name" value="DUF5979"/>
    <property type="match status" value="1"/>
</dbReference>
<feature type="signal peptide" evidence="7">
    <location>
        <begin position="1"/>
        <end position="35"/>
    </location>
</feature>
<feature type="domain" description="SDR-like Ig" evidence="8">
    <location>
        <begin position="68"/>
        <end position="157"/>
    </location>
</feature>
<feature type="chain" id="PRO_5019149696" evidence="7">
    <location>
        <begin position="36"/>
        <end position="550"/>
    </location>
</feature>
<feature type="domain" description="DUF5979" evidence="9">
    <location>
        <begin position="368"/>
        <end position="490"/>
    </location>
</feature>
<dbReference type="InterPro" id="IPR011252">
    <property type="entry name" value="Fibrogen-bd_dom1"/>
</dbReference>
<evidence type="ECO:0000256" key="6">
    <source>
        <dbReference type="SAM" id="MobiDB-lite"/>
    </source>
</evidence>
<evidence type="ECO:0000256" key="7">
    <source>
        <dbReference type="SAM" id="SignalP"/>
    </source>
</evidence>
<evidence type="ECO:0000313" key="11">
    <source>
        <dbReference type="EMBL" id="VEH71279.1"/>
    </source>
</evidence>
<dbReference type="RefSeq" id="WP_061788188.1">
    <property type="nucleotide sequence ID" value="NZ_LR134406.1"/>
</dbReference>
<dbReference type="InterPro" id="IPR057686">
    <property type="entry name" value="DUF7926"/>
</dbReference>
<keyword evidence="2" id="KW-0134">Cell wall</keyword>